<reference evidence="1" key="1">
    <citation type="submission" date="2022-04" db="EMBL/GenBank/DDBJ databases">
        <title>Carnegiea gigantea Genome sequencing and assembly v2.</title>
        <authorList>
            <person name="Copetti D."/>
            <person name="Sanderson M.J."/>
            <person name="Burquez A."/>
            <person name="Wojciechowski M.F."/>
        </authorList>
    </citation>
    <scope>NUCLEOTIDE SEQUENCE</scope>
    <source>
        <strain evidence="1">SGP5-SGP5p</strain>
        <tissue evidence="1">Aerial part</tissue>
    </source>
</reference>
<gene>
    <name evidence="1" type="ORF">Cgig2_014903</name>
</gene>
<accession>A0A9Q1GNN0</accession>
<evidence type="ECO:0000313" key="1">
    <source>
        <dbReference type="EMBL" id="KAJ8421853.1"/>
    </source>
</evidence>
<evidence type="ECO:0000313" key="2">
    <source>
        <dbReference type="Proteomes" id="UP001153076"/>
    </source>
</evidence>
<sequence>MHSFNKIESSPHEDNTRFFFPLRSQTAALAALKNRIGPLLCRCCTTFIGHRWATQKPPRRLCLNLPSLSSLRRETGHDPRSWPVKFGCLEWPSEGYLKSGGLWVSGSHRPPLRRSSEEASGLCRSRGWVCRNFLSPQASFRGGFRSPTNFPAAGVSPEFFLFISSSASLNRLENLKEDDSRYCRKHLQESTLTQDECGLLQ</sequence>
<keyword evidence="2" id="KW-1185">Reference proteome</keyword>
<comment type="caution">
    <text evidence="1">The sequence shown here is derived from an EMBL/GenBank/DDBJ whole genome shotgun (WGS) entry which is preliminary data.</text>
</comment>
<dbReference type="EMBL" id="JAKOGI010002499">
    <property type="protein sequence ID" value="KAJ8421853.1"/>
    <property type="molecule type" value="Genomic_DNA"/>
</dbReference>
<dbReference type="Proteomes" id="UP001153076">
    <property type="component" value="Unassembled WGS sequence"/>
</dbReference>
<proteinExistence type="predicted"/>
<name>A0A9Q1GNN0_9CARY</name>
<protein>
    <submittedName>
        <fullName evidence="1">Uncharacterized protein</fullName>
    </submittedName>
</protein>
<dbReference type="AlphaFoldDB" id="A0A9Q1GNN0"/>
<organism evidence="1 2">
    <name type="scientific">Carnegiea gigantea</name>
    <dbReference type="NCBI Taxonomy" id="171969"/>
    <lineage>
        <taxon>Eukaryota</taxon>
        <taxon>Viridiplantae</taxon>
        <taxon>Streptophyta</taxon>
        <taxon>Embryophyta</taxon>
        <taxon>Tracheophyta</taxon>
        <taxon>Spermatophyta</taxon>
        <taxon>Magnoliopsida</taxon>
        <taxon>eudicotyledons</taxon>
        <taxon>Gunneridae</taxon>
        <taxon>Pentapetalae</taxon>
        <taxon>Caryophyllales</taxon>
        <taxon>Cactineae</taxon>
        <taxon>Cactaceae</taxon>
        <taxon>Cactoideae</taxon>
        <taxon>Echinocereeae</taxon>
        <taxon>Carnegiea</taxon>
    </lineage>
</organism>